<name>A0ABQ9H1D8_9NEOP</name>
<protein>
    <submittedName>
        <fullName evidence="2">Uncharacterized protein</fullName>
    </submittedName>
</protein>
<evidence type="ECO:0000313" key="3">
    <source>
        <dbReference type="Proteomes" id="UP001159363"/>
    </source>
</evidence>
<proteinExistence type="predicted"/>
<sequence length="318" mass="36481">MDSLQILLSNVLVRFRAPKRVETPCCASKCTLKCEVKEQEEVYTPPLRASRERERERQRERRPRDNREKLKMYLALELFPLKEGSPSTLLDINSLFPRFVIGKQRPKEWCLPQPQTEHLSAAILESPQTAQVARLARFSSVADHVATTPWSLQFHGEFTGIKTARITARRIGFDSRSGRPTIFACASRDGRWLRLAGFPGDLPFPLPLQSDAAPFSPRFTLIGSQDLYVKCHPNFFTHTYVPLEKESRIFSWKIGNQPFMDYELHMKYEVKDVDCCCNVKQDPSEKLGTRRQVMSWQVVGVGVEAVYGEERVLVLHGL</sequence>
<feature type="region of interest" description="Disordered" evidence="1">
    <location>
        <begin position="45"/>
        <end position="66"/>
    </location>
</feature>
<feature type="compositionally biased region" description="Basic and acidic residues" evidence="1">
    <location>
        <begin position="49"/>
        <end position="66"/>
    </location>
</feature>
<dbReference type="EMBL" id="JARBHB010000008">
    <property type="protein sequence ID" value="KAJ8878116.1"/>
    <property type="molecule type" value="Genomic_DNA"/>
</dbReference>
<evidence type="ECO:0000313" key="2">
    <source>
        <dbReference type="EMBL" id="KAJ8878116.1"/>
    </source>
</evidence>
<evidence type="ECO:0000256" key="1">
    <source>
        <dbReference type="SAM" id="MobiDB-lite"/>
    </source>
</evidence>
<comment type="caution">
    <text evidence="2">The sequence shown here is derived from an EMBL/GenBank/DDBJ whole genome shotgun (WGS) entry which is preliminary data.</text>
</comment>
<reference evidence="2 3" key="1">
    <citation type="submission" date="2023-02" db="EMBL/GenBank/DDBJ databases">
        <title>LHISI_Scaffold_Assembly.</title>
        <authorList>
            <person name="Stuart O.P."/>
            <person name="Cleave R."/>
            <person name="Magrath M.J.L."/>
            <person name="Mikheyev A.S."/>
        </authorList>
    </citation>
    <scope>NUCLEOTIDE SEQUENCE [LARGE SCALE GENOMIC DNA]</scope>
    <source>
        <strain evidence="2">Daus_M_001</strain>
        <tissue evidence="2">Leg muscle</tissue>
    </source>
</reference>
<dbReference type="Proteomes" id="UP001159363">
    <property type="component" value="Chromosome 7"/>
</dbReference>
<accession>A0ABQ9H1D8</accession>
<keyword evidence="3" id="KW-1185">Reference proteome</keyword>
<organism evidence="2 3">
    <name type="scientific">Dryococelus australis</name>
    <dbReference type="NCBI Taxonomy" id="614101"/>
    <lineage>
        <taxon>Eukaryota</taxon>
        <taxon>Metazoa</taxon>
        <taxon>Ecdysozoa</taxon>
        <taxon>Arthropoda</taxon>
        <taxon>Hexapoda</taxon>
        <taxon>Insecta</taxon>
        <taxon>Pterygota</taxon>
        <taxon>Neoptera</taxon>
        <taxon>Polyneoptera</taxon>
        <taxon>Phasmatodea</taxon>
        <taxon>Verophasmatodea</taxon>
        <taxon>Anareolatae</taxon>
        <taxon>Phasmatidae</taxon>
        <taxon>Eurycanthinae</taxon>
        <taxon>Dryococelus</taxon>
    </lineage>
</organism>
<gene>
    <name evidence="2" type="ORF">PR048_022583</name>
</gene>